<dbReference type="Proteomes" id="UP000093366">
    <property type="component" value="Unassembled WGS sequence"/>
</dbReference>
<evidence type="ECO:0000256" key="1">
    <source>
        <dbReference type="SAM" id="SignalP"/>
    </source>
</evidence>
<name>A0A1C0TUU1_9GAMM</name>
<accession>A0A1C0TUU1</accession>
<protein>
    <submittedName>
        <fullName evidence="2">Uncharacterized protein</fullName>
    </submittedName>
</protein>
<sequence length="141" mass="14998">MNKYTIAAVLGLGLASASASAQDLVVECLISGTPTQQTLTPNFCYSRTNVPDAGVYFKLKSSKSIADVTWSYGGSSGSWRCNGNTSCFYTVARNVTYGSVEACVTRVLYTDGTWENANACATGEFWYSGGGPNPLENEDAQ</sequence>
<reference evidence="3" key="1">
    <citation type="submission" date="2016-07" db="EMBL/GenBank/DDBJ databases">
        <authorList>
            <person name="Florea S."/>
            <person name="Webb J.S."/>
            <person name="Jaromczyk J."/>
            <person name="Schardl C.L."/>
        </authorList>
    </citation>
    <scope>NUCLEOTIDE SEQUENCE [LARGE SCALE GENOMIC DNA]</scope>
    <source>
        <strain evidence="3">IPB1</strain>
    </source>
</reference>
<comment type="caution">
    <text evidence="2">The sequence shown here is derived from an EMBL/GenBank/DDBJ whole genome shotgun (WGS) entry which is preliminary data.</text>
</comment>
<evidence type="ECO:0000313" key="3">
    <source>
        <dbReference type="Proteomes" id="UP000093366"/>
    </source>
</evidence>
<keyword evidence="1" id="KW-0732">Signal</keyword>
<proteinExistence type="predicted"/>
<evidence type="ECO:0000313" key="2">
    <source>
        <dbReference type="EMBL" id="OCQ23083.1"/>
    </source>
</evidence>
<dbReference type="AlphaFoldDB" id="A0A1C0TUU1"/>
<dbReference type="RefSeq" id="WP_065789069.1">
    <property type="nucleotide sequence ID" value="NZ_MAUJ01000001.1"/>
</dbReference>
<organism evidence="2 3">
    <name type="scientific">Pseudoalteromonas luteoviolacea</name>
    <dbReference type="NCBI Taxonomy" id="43657"/>
    <lineage>
        <taxon>Bacteria</taxon>
        <taxon>Pseudomonadati</taxon>
        <taxon>Pseudomonadota</taxon>
        <taxon>Gammaproteobacteria</taxon>
        <taxon>Alteromonadales</taxon>
        <taxon>Pseudoalteromonadaceae</taxon>
        <taxon>Pseudoalteromonas</taxon>
    </lineage>
</organism>
<dbReference type="EMBL" id="MAUJ01000001">
    <property type="protein sequence ID" value="OCQ23083.1"/>
    <property type="molecule type" value="Genomic_DNA"/>
</dbReference>
<gene>
    <name evidence="2" type="ORF">A7985_03785</name>
</gene>
<feature type="signal peptide" evidence="1">
    <location>
        <begin position="1"/>
        <end position="21"/>
    </location>
</feature>
<dbReference type="OrthoDB" id="6292720at2"/>
<feature type="chain" id="PRO_5008646431" evidence="1">
    <location>
        <begin position="22"/>
        <end position="141"/>
    </location>
</feature>